<reference evidence="3" key="1">
    <citation type="journal article" date="2014" name="Proc. Natl. Acad. Sci. U.S.A.">
        <title>Extensive sampling of basidiomycete genomes demonstrates inadequacy of the white-rot/brown-rot paradigm for wood decay fungi.</title>
        <authorList>
            <person name="Riley R."/>
            <person name="Salamov A.A."/>
            <person name="Brown D.W."/>
            <person name="Nagy L.G."/>
            <person name="Floudas D."/>
            <person name="Held B.W."/>
            <person name="Levasseur A."/>
            <person name="Lombard V."/>
            <person name="Morin E."/>
            <person name="Otillar R."/>
            <person name="Lindquist E.A."/>
            <person name="Sun H."/>
            <person name="LaButti K.M."/>
            <person name="Schmutz J."/>
            <person name="Jabbour D."/>
            <person name="Luo H."/>
            <person name="Baker S.E."/>
            <person name="Pisabarro A.G."/>
            <person name="Walton J.D."/>
            <person name="Blanchette R.A."/>
            <person name="Henrissat B."/>
            <person name="Martin F."/>
            <person name="Cullen D."/>
            <person name="Hibbett D.S."/>
            <person name="Grigoriev I.V."/>
        </authorList>
    </citation>
    <scope>NUCLEOTIDE SEQUENCE [LARGE SCALE GENOMIC DNA]</scope>
    <source>
        <strain evidence="3">CBS 339.88</strain>
    </source>
</reference>
<dbReference type="EMBL" id="KL142447">
    <property type="protein sequence ID" value="KDR65448.1"/>
    <property type="molecule type" value="Genomic_DNA"/>
</dbReference>
<dbReference type="HOGENOM" id="CLU_007302_0_0_1"/>
<feature type="region of interest" description="Disordered" evidence="1">
    <location>
        <begin position="161"/>
        <end position="191"/>
    </location>
</feature>
<name>A0A067SFD6_GALM3</name>
<evidence type="ECO:0000313" key="2">
    <source>
        <dbReference type="EMBL" id="KDR65448.1"/>
    </source>
</evidence>
<feature type="region of interest" description="Disordered" evidence="1">
    <location>
        <begin position="581"/>
        <end position="636"/>
    </location>
</feature>
<feature type="compositionally biased region" description="Acidic residues" evidence="1">
    <location>
        <begin position="39"/>
        <end position="58"/>
    </location>
</feature>
<feature type="compositionally biased region" description="Basic and acidic residues" evidence="1">
    <location>
        <begin position="59"/>
        <end position="77"/>
    </location>
</feature>
<feature type="compositionally biased region" description="Polar residues" evidence="1">
    <location>
        <begin position="766"/>
        <end position="784"/>
    </location>
</feature>
<feature type="compositionally biased region" description="Acidic residues" evidence="1">
    <location>
        <begin position="1"/>
        <end position="12"/>
    </location>
</feature>
<protein>
    <submittedName>
        <fullName evidence="2">Uncharacterized protein</fullName>
    </submittedName>
</protein>
<dbReference type="OrthoDB" id="3131734at2759"/>
<dbReference type="Proteomes" id="UP000027222">
    <property type="component" value="Unassembled WGS sequence"/>
</dbReference>
<feature type="compositionally biased region" description="Low complexity" evidence="1">
    <location>
        <begin position="727"/>
        <end position="740"/>
    </location>
</feature>
<feature type="region of interest" description="Disordered" evidence="1">
    <location>
        <begin position="727"/>
        <end position="746"/>
    </location>
</feature>
<keyword evidence="3" id="KW-1185">Reference proteome</keyword>
<sequence length="871" mass="95885">MEGSDNEGDNEGDTNGGGDSGGHSRWGGEGGHAVHYNDMEVDGDGSGSDEEDDDEDDETPKPPRVMETRRLYRRSDTSADDAFFAQSSLNTFNSNLIRERNGEMPDESASSGSNFSETRRLAKTQRTRLESDSEDDDDSALAGEVVASSPACRPTLRPLAEANEDPNADFVPSGAASRQHLRSGEDLTKGERFVSDVMDDGTGMLEEMEPEEDVPKGKNKGGRPNKKYNEICKSLGERVRQAIKNIAAEYNLSENHVRQKSGLVFGSRGGIGGENRWNLIQQYLSLRHPEIVGRDEFLKFAKAEWEIFQALSPEEQDAEVLKMRESLLKLTHDTFALKSAVRRVINSKQDVQKLVEFISEWNPDIHYIVADFYTGNDPAARQHCSVIASSELGKKILQDNPIPVGTIVDGLTNKFRSVAVDRKYDAFMKEGQKNKKTSKAQAEAQPILPVQAGKEVVPTEKLAPAVLRSEVTNFFRGRLAILAPGGVGNNVRWAKLTTLAKTYEFCINGWPSSVVSSLPHLGMFASNQPGPVWRALANSIRLEALTIDRWSDDAKAVPKDSVEYQYIPLITNSNGKALVEIKDLPPPNTASTNTKLSISSRPAISAPPAQPRFSPPSSPVHAESPVNHPSHQSLGSPIRMRTRETTTSTFFASPGGPEYHSFSNSDLAEDYHKALANLNAQFKQQSKKKHQSDLFKGYRVVDPSQATHELYSYTSPEIVIQRSAPVASSKPAPSLSSKSATFPYRPEIGRNASRKFAPYKVPSKMISPSSVLNQSKGAPSTRSLLSAIPADHPSKHIFLKDGPYTKTSSESASHPPSSRHVHWGKTAVREDPNDEEEEQGPSKKNSRYDRKRRYHEVAEGVAGPSYEVFKT</sequence>
<gene>
    <name evidence="2" type="ORF">GALMADRAFT_148684</name>
</gene>
<dbReference type="AlphaFoldDB" id="A0A067SFD6"/>
<feature type="compositionally biased region" description="Gly residues" evidence="1">
    <location>
        <begin position="14"/>
        <end position="31"/>
    </location>
</feature>
<evidence type="ECO:0000256" key="1">
    <source>
        <dbReference type="SAM" id="MobiDB-lite"/>
    </source>
</evidence>
<feature type="region of interest" description="Disordered" evidence="1">
    <location>
        <begin position="1"/>
        <end position="149"/>
    </location>
</feature>
<feature type="compositionally biased region" description="Basic and acidic residues" evidence="1">
    <location>
        <begin position="182"/>
        <end position="191"/>
    </location>
</feature>
<feature type="region of interest" description="Disordered" evidence="1">
    <location>
        <begin position="766"/>
        <end position="871"/>
    </location>
</feature>
<accession>A0A067SFD6</accession>
<feature type="compositionally biased region" description="Pro residues" evidence="1">
    <location>
        <begin position="608"/>
        <end position="618"/>
    </location>
</feature>
<feature type="compositionally biased region" description="Low complexity" evidence="1">
    <location>
        <begin position="597"/>
        <end position="607"/>
    </location>
</feature>
<proteinExistence type="predicted"/>
<feature type="compositionally biased region" description="Polar residues" evidence="1">
    <location>
        <begin position="85"/>
        <end position="96"/>
    </location>
</feature>
<evidence type="ECO:0000313" key="3">
    <source>
        <dbReference type="Proteomes" id="UP000027222"/>
    </source>
</evidence>
<organism evidence="2 3">
    <name type="scientific">Galerina marginata (strain CBS 339.88)</name>
    <dbReference type="NCBI Taxonomy" id="685588"/>
    <lineage>
        <taxon>Eukaryota</taxon>
        <taxon>Fungi</taxon>
        <taxon>Dikarya</taxon>
        <taxon>Basidiomycota</taxon>
        <taxon>Agaricomycotina</taxon>
        <taxon>Agaricomycetes</taxon>
        <taxon>Agaricomycetidae</taxon>
        <taxon>Agaricales</taxon>
        <taxon>Agaricineae</taxon>
        <taxon>Strophariaceae</taxon>
        <taxon>Galerina</taxon>
    </lineage>
</organism>